<dbReference type="SUPFAM" id="SSF54106">
    <property type="entry name" value="LysM domain"/>
    <property type="match status" value="1"/>
</dbReference>
<dbReference type="PROSITE" id="PS51886">
    <property type="entry name" value="TLDC"/>
    <property type="match status" value="1"/>
</dbReference>
<dbReference type="GO" id="GO:0006979">
    <property type="term" value="P:response to oxidative stress"/>
    <property type="evidence" value="ECO:0007669"/>
    <property type="project" value="TreeGrafter"/>
</dbReference>
<evidence type="ECO:0000259" key="7">
    <source>
        <dbReference type="PROSITE" id="PS51886"/>
    </source>
</evidence>
<keyword evidence="3" id="KW-0496">Mitochondrion</keyword>
<feature type="domain" description="TLDc" evidence="7">
    <location>
        <begin position="637"/>
        <end position="798"/>
    </location>
</feature>
<dbReference type="Proteomes" id="UP000440578">
    <property type="component" value="Unassembled WGS sequence"/>
</dbReference>
<feature type="compositionally biased region" description="Basic and acidic residues" evidence="5">
    <location>
        <begin position="376"/>
        <end position="385"/>
    </location>
</feature>
<feature type="compositionally biased region" description="Basic and acidic residues" evidence="5">
    <location>
        <begin position="251"/>
        <end position="261"/>
    </location>
</feature>
<comment type="subcellular location">
    <subcellularLocation>
        <location evidence="1">Mitochondrion</location>
    </subcellularLocation>
</comment>
<sequence>MVKPGETIPSIAAFYECLPGELKELNRLQFKKTILPGQVLRVLDRRSTPEPTQSQGGGDADQEPPSDSGGLSIRHRSRSTPSGSHGTARAGDDTNGKQHIQIRRTRLFTESEGVAVGTLIMTPNSLMFRPNVSDPLVVDRGVEYYTVDVPVRYLVTAEYYTEPPHHSPAAASQHREAHRESFSSKEKRRSSAPDPTTSEGGAKVETSTTDDSHITVSGGKRPCSTSSDDGQGPEGSTTALGDSKPSSPQKPKTDTGSKPDPGEPGDPGSPEKRNDSSPAGADRSPSSPASAGEAKRPAYGRGSRDGRASFSAPPPPQEGDEEYGSPLSSVIPIVSSVSSATEGSECSLPLSTSLRSQGSVGVPSPAPEATATGEAQDDKQNTEAAERAKTIALRKGSTGSEHSLKNEIAFDEKPSLFKAADELLRVHTPVVSQPPLYLEMVTGKTRGRLLPRSERTKVMFCGQRRLPSRVLFAVPRDRCEELHQFITQWTPELSDDVDLTTKLQRQGFEQIDSDDDIWEPEELEGDWEEVDFGGYPLGRGAKGELRCGPDMTETGVHLEMPSPGSPRTPKTGKIHIRVSDWIASVKRMVKKKKLLPKLRLRKKAKKAGEPTDGPAQPAAPPSPLDAAFLPELIGNTELLTDEARLCLQRHLPARVEGHPWQLVYSASEHGFSLKSLYRQAVEFDCPMLMVVKDASDSVFGAVCTDPIRFGKHYYGTGESFLFTLRPQFRVYRWSGENQYFARGSTDCLEFGSGDGRAGLYVDEDLARGITEPCQTYNNDPLTVGKEFFITAVELWALG</sequence>
<dbReference type="SMART" id="SM00584">
    <property type="entry name" value="TLDc"/>
    <property type="match status" value="1"/>
</dbReference>
<dbReference type="PROSITE" id="PS51782">
    <property type="entry name" value="LYSM"/>
    <property type="match status" value="1"/>
</dbReference>
<dbReference type="InterPro" id="IPR006571">
    <property type="entry name" value="TLDc_dom"/>
</dbReference>
<feature type="compositionally biased region" description="Basic and acidic residues" evidence="5">
    <location>
        <begin position="173"/>
        <end position="191"/>
    </location>
</feature>
<evidence type="ECO:0000256" key="4">
    <source>
        <dbReference type="ARBA" id="ARBA00040604"/>
    </source>
</evidence>
<dbReference type="InterPro" id="IPR036779">
    <property type="entry name" value="LysM_dom_sf"/>
</dbReference>
<proteinExistence type="inferred from homology"/>
<dbReference type="GO" id="GO:0005634">
    <property type="term" value="C:nucleus"/>
    <property type="evidence" value="ECO:0007669"/>
    <property type="project" value="TreeGrafter"/>
</dbReference>
<dbReference type="GO" id="GO:0005739">
    <property type="term" value="C:mitochondrion"/>
    <property type="evidence" value="ECO:0007669"/>
    <property type="project" value="UniProtKB-SubCell"/>
</dbReference>
<evidence type="ECO:0000256" key="1">
    <source>
        <dbReference type="ARBA" id="ARBA00004173"/>
    </source>
</evidence>
<dbReference type="Pfam" id="PF07534">
    <property type="entry name" value="TLD"/>
    <property type="match status" value="1"/>
</dbReference>
<evidence type="ECO:0000259" key="6">
    <source>
        <dbReference type="PROSITE" id="PS51782"/>
    </source>
</evidence>
<evidence type="ECO:0000313" key="9">
    <source>
        <dbReference type="Proteomes" id="UP000440578"/>
    </source>
</evidence>
<evidence type="ECO:0000256" key="2">
    <source>
        <dbReference type="ARBA" id="ARBA00009540"/>
    </source>
</evidence>
<feature type="region of interest" description="Disordered" evidence="5">
    <location>
        <begin position="164"/>
        <end position="385"/>
    </location>
</feature>
<gene>
    <name evidence="8" type="primary">TLDC2_0</name>
    <name evidence="8" type="ORF">FJT64_008687</name>
</gene>
<name>A0A6A4VUH1_AMPAM</name>
<feature type="compositionally biased region" description="Polar residues" evidence="5">
    <location>
        <begin position="340"/>
        <end position="359"/>
    </location>
</feature>
<comment type="similarity">
    <text evidence="2">Belongs to the OXR1 family.</text>
</comment>
<dbReference type="PANTHER" id="PTHR23354">
    <property type="entry name" value="NUCLEOLAR PROTEIN 7/ESTROGEN RECEPTOR COACTIVATOR-RELATED"/>
    <property type="match status" value="1"/>
</dbReference>
<feature type="compositionally biased region" description="Polar residues" evidence="5">
    <location>
        <begin position="193"/>
        <end position="209"/>
    </location>
</feature>
<evidence type="ECO:0000256" key="5">
    <source>
        <dbReference type="SAM" id="MobiDB-lite"/>
    </source>
</evidence>
<organism evidence="8 9">
    <name type="scientific">Amphibalanus amphitrite</name>
    <name type="common">Striped barnacle</name>
    <name type="synonym">Balanus amphitrite</name>
    <dbReference type="NCBI Taxonomy" id="1232801"/>
    <lineage>
        <taxon>Eukaryota</taxon>
        <taxon>Metazoa</taxon>
        <taxon>Ecdysozoa</taxon>
        <taxon>Arthropoda</taxon>
        <taxon>Crustacea</taxon>
        <taxon>Multicrustacea</taxon>
        <taxon>Cirripedia</taxon>
        <taxon>Thoracica</taxon>
        <taxon>Thoracicalcarea</taxon>
        <taxon>Balanomorpha</taxon>
        <taxon>Balanoidea</taxon>
        <taxon>Balanidae</taxon>
        <taxon>Amphibalaninae</taxon>
        <taxon>Amphibalanus</taxon>
    </lineage>
</organism>
<feature type="compositionally biased region" description="Low complexity" evidence="5">
    <location>
        <begin position="325"/>
        <end position="339"/>
    </location>
</feature>
<evidence type="ECO:0000256" key="3">
    <source>
        <dbReference type="ARBA" id="ARBA00023128"/>
    </source>
</evidence>
<evidence type="ECO:0000313" key="8">
    <source>
        <dbReference type="EMBL" id="KAF0293548.1"/>
    </source>
</evidence>
<dbReference type="CDD" id="cd00118">
    <property type="entry name" value="LysM"/>
    <property type="match status" value="1"/>
</dbReference>
<keyword evidence="9" id="KW-1185">Reference proteome</keyword>
<feature type="domain" description="LysM" evidence="6">
    <location>
        <begin position="1"/>
        <end position="42"/>
    </location>
</feature>
<dbReference type="Gene3D" id="3.10.350.10">
    <property type="entry name" value="LysM domain"/>
    <property type="match status" value="1"/>
</dbReference>
<accession>A0A6A4VUH1</accession>
<comment type="caution">
    <text evidence="8">The sequence shown here is derived from an EMBL/GenBank/DDBJ whole genome shotgun (WGS) entry which is preliminary data.</text>
</comment>
<dbReference type="Pfam" id="PF01476">
    <property type="entry name" value="LysM"/>
    <property type="match status" value="1"/>
</dbReference>
<dbReference type="OrthoDB" id="26679at2759"/>
<feature type="compositionally biased region" description="Polar residues" evidence="5">
    <location>
        <begin position="223"/>
        <end position="250"/>
    </location>
</feature>
<feature type="region of interest" description="Disordered" evidence="5">
    <location>
        <begin position="41"/>
        <end position="99"/>
    </location>
</feature>
<protein>
    <recommendedName>
        <fullName evidence="4">Oxidation resistance protein 1</fullName>
    </recommendedName>
</protein>
<dbReference type="PANTHER" id="PTHR23354:SF62">
    <property type="entry name" value="MUSTARD, ISOFORM V"/>
    <property type="match status" value="1"/>
</dbReference>
<dbReference type="AlphaFoldDB" id="A0A6A4VUH1"/>
<reference evidence="8 9" key="1">
    <citation type="submission" date="2019-07" db="EMBL/GenBank/DDBJ databases">
        <title>Draft genome assembly of a fouling barnacle, Amphibalanus amphitrite (Darwin, 1854): The first reference genome for Thecostraca.</title>
        <authorList>
            <person name="Kim W."/>
        </authorList>
    </citation>
    <scope>NUCLEOTIDE SEQUENCE [LARGE SCALE GENOMIC DNA]</scope>
    <source>
        <strain evidence="8">SNU_AA5</strain>
        <tissue evidence="8">Soma without cirri and trophi</tissue>
    </source>
</reference>
<feature type="region of interest" description="Disordered" evidence="5">
    <location>
        <begin position="600"/>
        <end position="623"/>
    </location>
</feature>
<dbReference type="EMBL" id="VIIS01001741">
    <property type="protein sequence ID" value="KAF0293548.1"/>
    <property type="molecule type" value="Genomic_DNA"/>
</dbReference>
<dbReference type="InterPro" id="IPR018392">
    <property type="entry name" value="LysM"/>
</dbReference>